<name>A0AA91BYC4_9RHOB</name>
<dbReference type="EMBL" id="WVRA01000001">
    <property type="protein sequence ID" value="NOE16554.1"/>
    <property type="molecule type" value="Genomic_DNA"/>
</dbReference>
<dbReference type="Proteomes" id="UP000597886">
    <property type="component" value="Unassembled WGS sequence"/>
</dbReference>
<gene>
    <name evidence="1" type="ORF">GS634_00285</name>
</gene>
<dbReference type="RefSeq" id="WP_171327762.1">
    <property type="nucleotide sequence ID" value="NZ_WVRA01000001.1"/>
</dbReference>
<reference evidence="1" key="1">
    <citation type="submission" date="2019-12" db="EMBL/GenBank/DDBJ databases">
        <title>Ruegeria JWLKs population differentiation of coral mucus and skeleton niches.</title>
        <authorList>
            <person name="Luo D."/>
        </authorList>
    </citation>
    <scope>NUCLEOTIDE SEQUENCE</scope>
    <source>
        <strain evidence="1">HKCCD6181</strain>
    </source>
</reference>
<organism evidence="1 2">
    <name type="scientific">Ruegeria atlantica</name>
    <dbReference type="NCBI Taxonomy" id="81569"/>
    <lineage>
        <taxon>Bacteria</taxon>
        <taxon>Pseudomonadati</taxon>
        <taxon>Pseudomonadota</taxon>
        <taxon>Alphaproteobacteria</taxon>
        <taxon>Rhodobacterales</taxon>
        <taxon>Roseobacteraceae</taxon>
        <taxon>Ruegeria</taxon>
    </lineage>
</organism>
<evidence type="ECO:0000313" key="2">
    <source>
        <dbReference type="Proteomes" id="UP000597886"/>
    </source>
</evidence>
<accession>A0AA91BYC4</accession>
<dbReference type="AlphaFoldDB" id="A0AA91BYC4"/>
<evidence type="ECO:0000313" key="1">
    <source>
        <dbReference type="EMBL" id="NOE16554.1"/>
    </source>
</evidence>
<protein>
    <submittedName>
        <fullName evidence="1">Uncharacterized protein</fullName>
    </submittedName>
</protein>
<proteinExistence type="predicted"/>
<sequence>MRDTLYQLQQYLLDINCFLQKESIKSRFETGCGFRTRQFSAHENSGYLRFRRFRKYRIELQEAETNL</sequence>
<comment type="caution">
    <text evidence="1">The sequence shown here is derived from an EMBL/GenBank/DDBJ whole genome shotgun (WGS) entry which is preliminary data.</text>
</comment>